<dbReference type="PROSITE" id="PS00965">
    <property type="entry name" value="PMI_I_1"/>
    <property type="match status" value="1"/>
</dbReference>
<dbReference type="InterPro" id="IPR016305">
    <property type="entry name" value="Mannose-6-P_Isomerase"/>
</dbReference>
<dbReference type="GO" id="GO:0009298">
    <property type="term" value="P:GDP-mannose biosynthetic process"/>
    <property type="evidence" value="ECO:0007669"/>
    <property type="project" value="UniProtKB-UniPathway"/>
</dbReference>
<dbReference type="UniPathway" id="UPA00126">
    <property type="reaction ID" value="UER00423"/>
</dbReference>
<name>A0A8J5XPD1_DIALT</name>
<evidence type="ECO:0000313" key="12">
    <source>
        <dbReference type="Proteomes" id="UP000751190"/>
    </source>
</evidence>
<comment type="caution">
    <text evidence="11">The sequence shown here is derived from an EMBL/GenBank/DDBJ whole genome shotgun (WGS) entry which is preliminary data.</text>
</comment>
<keyword evidence="6" id="KW-0479">Metal-binding</keyword>
<evidence type="ECO:0000259" key="9">
    <source>
        <dbReference type="Pfam" id="PF20511"/>
    </source>
</evidence>
<evidence type="ECO:0000256" key="8">
    <source>
        <dbReference type="ARBA" id="ARBA00023235"/>
    </source>
</evidence>
<dbReference type="OMA" id="NVHEKVC"/>
<comment type="similarity">
    <text evidence="4">Belongs to the mannose-6-phosphate isomerase type 1 family.</text>
</comment>
<dbReference type="InterPro" id="IPR011051">
    <property type="entry name" value="RmlC_Cupin_sf"/>
</dbReference>
<evidence type="ECO:0000256" key="3">
    <source>
        <dbReference type="ARBA" id="ARBA00004666"/>
    </source>
</evidence>
<dbReference type="Pfam" id="PF20512">
    <property type="entry name" value="PMI_typeI_hel"/>
    <property type="match status" value="1"/>
</dbReference>
<evidence type="ECO:0000256" key="5">
    <source>
        <dbReference type="ARBA" id="ARBA00011956"/>
    </source>
</evidence>
<dbReference type="AlphaFoldDB" id="A0A8J5XPD1"/>
<keyword evidence="12" id="KW-1185">Reference proteome</keyword>
<dbReference type="GO" id="GO:0004476">
    <property type="term" value="F:mannose-6-phosphate isomerase activity"/>
    <property type="evidence" value="ECO:0007669"/>
    <property type="project" value="UniProtKB-EC"/>
</dbReference>
<dbReference type="GO" id="GO:0005975">
    <property type="term" value="P:carbohydrate metabolic process"/>
    <property type="evidence" value="ECO:0007669"/>
    <property type="project" value="InterPro"/>
</dbReference>
<dbReference type="GO" id="GO:0005829">
    <property type="term" value="C:cytosol"/>
    <property type="evidence" value="ECO:0007669"/>
    <property type="project" value="TreeGrafter"/>
</dbReference>
<keyword evidence="8" id="KW-0413">Isomerase</keyword>
<dbReference type="NCBIfam" id="TIGR00218">
    <property type="entry name" value="manA"/>
    <property type="match status" value="1"/>
</dbReference>
<evidence type="ECO:0000256" key="4">
    <source>
        <dbReference type="ARBA" id="ARBA00010772"/>
    </source>
</evidence>
<dbReference type="Pfam" id="PF20511">
    <property type="entry name" value="PMI_typeI_cat"/>
    <property type="match status" value="1"/>
</dbReference>
<dbReference type="CDD" id="cd07011">
    <property type="entry name" value="cupin_PMI_type_I_N"/>
    <property type="match status" value="1"/>
</dbReference>
<dbReference type="Proteomes" id="UP000751190">
    <property type="component" value="Unassembled WGS sequence"/>
</dbReference>
<dbReference type="Gene3D" id="1.10.441.10">
    <property type="entry name" value="Phosphomannose Isomerase, domain 2"/>
    <property type="match status" value="1"/>
</dbReference>
<dbReference type="PRINTS" id="PR00714">
    <property type="entry name" value="MAN6PISMRASE"/>
</dbReference>
<dbReference type="InterPro" id="IPR001250">
    <property type="entry name" value="Man6P_Isoase-1"/>
</dbReference>
<dbReference type="SUPFAM" id="SSF51182">
    <property type="entry name" value="RmlC-like cupins"/>
    <property type="match status" value="1"/>
</dbReference>
<accession>A0A8J5XPD1</accession>
<organism evidence="11 12">
    <name type="scientific">Diacronema lutheri</name>
    <name type="common">Unicellular marine alga</name>
    <name type="synonym">Monochrysis lutheri</name>
    <dbReference type="NCBI Taxonomy" id="2081491"/>
    <lineage>
        <taxon>Eukaryota</taxon>
        <taxon>Haptista</taxon>
        <taxon>Haptophyta</taxon>
        <taxon>Pavlovophyceae</taxon>
        <taxon>Pavlovales</taxon>
        <taxon>Pavlovaceae</taxon>
        <taxon>Diacronema</taxon>
    </lineage>
</organism>
<evidence type="ECO:0000259" key="10">
    <source>
        <dbReference type="Pfam" id="PF20512"/>
    </source>
</evidence>
<sequence length="562" mass="60394">MVGLLTDMLHHLDIPSDARLMSVSASTDPVDGSMVWTVQYKALPVTPSAHYAREAGVQASRSTQALPGLPASRSGAVRPESPRVPAHAAFLGLPSPPVPREGTGLAPAMPPRIDIPTSMTFPMLQTTAAAAERGHLMRCFQLKCIVQTYAWGKIGLDSAVARIAFAEGALSDDIALEEGTPYAELWMGTHPSGPSLVVLEQPWKTITPLSEWLKHNPELGGSKSMATHKAHKGSVPFLLKVLSVRTALSIQAHPDKLLAQELHAKRADLYKDDNHKPEMAIAITPFEALCSFQRATSIVANCAACPELVELIGEDSVGALDQAATSEDDAKPALRQLYTRLMTAAPHVVAQKLSNLISRIEATVEMLRAPVDTLALRLHTQYPADVGVFCVYLLNYICLKPGEALFMAANEPHAYLFGDCVECMATSDNVVRAGLTPKFKDTNTLCDMLTYKDGPVERIQGTPISKFVTAFIPPPDVDEFRIERCQLPPKSTSPLKFVDGVSILIVVAGNGTVEESALQPGSMGAVQSIAVGTVLLVSAGTHLTLKTFENGMLAFRAMPRNA</sequence>
<keyword evidence="7" id="KW-0862">Zinc</keyword>
<dbReference type="PROSITE" id="PS00966">
    <property type="entry name" value="PMI_I_2"/>
    <property type="match status" value="1"/>
</dbReference>
<comment type="catalytic activity">
    <reaction evidence="1">
        <text>D-mannose 6-phosphate = D-fructose 6-phosphate</text>
        <dbReference type="Rhea" id="RHEA:12356"/>
        <dbReference type="ChEBI" id="CHEBI:58735"/>
        <dbReference type="ChEBI" id="CHEBI:61527"/>
        <dbReference type="EC" id="5.3.1.8"/>
    </reaction>
</comment>
<dbReference type="Gene3D" id="2.60.120.10">
    <property type="entry name" value="Jelly Rolls"/>
    <property type="match status" value="2"/>
</dbReference>
<feature type="domain" description="Phosphomannose isomerase type I helical insertion" evidence="10">
    <location>
        <begin position="311"/>
        <end position="394"/>
    </location>
</feature>
<proteinExistence type="inferred from homology"/>
<comment type="cofactor">
    <cofactor evidence="2">
        <name>Zn(2+)</name>
        <dbReference type="ChEBI" id="CHEBI:29105"/>
    </cofactor>
</comment>
<protein>
    <recommendedName>
        <fullName evidence="5">mannose-6-phosphate isomerase</fullName>
        <ecNumber evidence="5">5.3.1.8</ecNumber>
    </recommendedName>
</protein>
<dbReference type="EC" id="5.3.1.8" evidence="5"/>
<dbReference type="EMBL" id="JAGTXO010000006">
    <property type="protein sequence ID" value="KAG8467564.1"/>
    <property type="molecule type" value="Genomic_DNA"/>
</dbReference>
<dbReference type="GO" id="GO:0008270">
    <property type="term" value="F:zinc ion binding"/>
    <property type="evidence" value="ECO:0007669"/>
    <property type="project" value="InterPro"/>
</dbReference>
<evidence type="ECO:0000256" key="1">
    <source>
        <dbReference type="ARBA" id="ARBA00000757"/>
    </source>
</evidence>
<dbReference type="InterPro" id="IPR046458">
    <property type="entry name" value="PMI_typeI_hel"/>
</dbReference>
<dbReference type="InterPro" id="IPR018050">
    <property type="entry name" value="Pmannose_isomerase-type1_CS"/>
</dbReference>
<dbReference type="InterPro" id="IPR014710">
    <property type="entry name" value="RmlC-like_jellyroll"/>
</dbReference>
<dbReference type="PANTHER" id="PTHR10309:SF0">
    <property type="entry name" value="MANNOSE-6-PHOSPHATE ISOMERASE"/>
    <property type="match status" value="1"/>
</dbReference>
<dbReference type="OrthoDB" id="6605218at2759"/>
<evidence type="ECO:0000256" key="2">
    <source>
        <dbReference type="ARBA" id="ARBA00001947"/>
    </source>
</evidence>
<feature type="domain" description="Phosphomannose isomerase type I catalytic" evidence="9">
    <location>
        <begin position="140"/>
        <end position="293"/>
    </location>
</feature>
<evidence type="ECO:0000256" key="7">
    <source>
        <dbReference type="ARBA" id="ARBA00022833"/>
    </source>
</evidence>
<evidence type="ECO:0000313" key="11">
    <source>
        <dbReference type="EMBL" id="KAG8467564.1"/>
    </source>
</evidence>
<evidence type="ECO:0000256" key="6">
    <source>
        <dbReference type="ARBA" id="ARBA00022723"/>
    </source>
</evidence>
<dbReference type="InterPro" id="IPR046457">
    <property type="entry name" value="PMI_typeI_cat"/>
</dbReference>
<dbReference type="PANTHER" id="PTHR10309">
    <property type="entry name" value="MANNOSE-6-PHOSPHATE ISOMERASE"/>
    <property type="match status" value="1"/>
</dbReference>
<comment type="pathway">
    <text evidence="3">Nucleotide-sugar biosynthesis; GDP-alpha-D-mannose biosynthesis; alpha-D-mannose 1-phosphate from D-fructose 6-phosphate: step 1/2.</text>
</comment>
<reference evidence="11" key="1">
    <citation type="submission" date="2021-05" db="EMBL/GenBank/DDBJ databases">
        <title>The genome of the haptophyte Pavlova lutheri (Diacronema luteri, Pavlovales) - a model for lipid biosynthesis in eukaryotic algae.</title>
        <authorList>
            <person name="Hulatt C.J."/>
            <person name="Posewitz M.C."/>
        </authorList>
    </citation>
    <scope>NUCLEOTIDE SEQUENCE</scope>
    <source>
        <strain evidence="11">NIVA-4/92</strain>
    </source>
</reference>
<gene>
    <name evidence="11" type="ORF">KFE25_000880</name>
</gene>